<reference evidence="1 2" key="1">
    <citation type="submission" date="2020-01" db="EMBL/GenBank/DDBJ databases">
        <authorList>
            <consortium name="DOE Joint Genome Institute"/>
            <person name="Haridas S."/>
            <person name="Albert R."/>
            <person name="Binder M."/>
            <person name="Bloem J."/>
            <person name="Labutti K."/>
            <person name="Salamov A."/>
            <person name="Andreopoulos B."/>
            <person name="Baker S.E."/>
            <person name="Barry K."/>
            <person name="Bills G."/>
            <person name="Bluhm B.H."/>
            <person name="Cannon C."/>
            <person name="Castanera R."/>
            <person name="Culley D.E."/>
            <person name="Daum C."/>
            <person name="Ezra D."/>
            <person name="Gonzalez J.B."/>
            <person name="Henrissat B."/>
            <person name="Kuo A."/>
            <person name="Liang C."/>
            <person name="Lipzen A."/>
            <person name="Lutzoni F."/>
            <person name="Magnuson J."/>
            <person name="Mondo S."/>
            <person name="Nolan M."/>
            <person name="Ohm R."/>
            <person name="Pangilinan J."/>
            <person name="Park H.-J.H."/>
            <person name="Ramirez L."/>
            <person name="Alfaro M."/>
            <person name="Sun H."/>
            <person name="Tritt A."/>
            <person name="Yoshinaga Y."/>
            <person name="Zwiers L.-H.L."/>
            <person name="Turgeon B.G."/>
            <person name="Goodwin S.B."/>
            <person name="Spatafora J.W."/>
            <person name="Crous P.W."/>
            <person name="Grigoriev I.V."/>
        </authorList>
    </citation>
    <scope>NUCLEOTIDE SEQUENCE [LARGE SCALE GENOMIC DNA]</scope>
    <source>
        <strain evidence="1 2">CBS 611.86</strain>
    </source>
</reference>
<dbReference type="EMBL" id="JAADJZ010000016">
    <property type="protein sequence ID" value="KAF2869585.1"/>
    <property type="molecule type" value="Genomic_DNA"/>
</dbReference>
<dbReference type="AlphaFoldDB" id="A0A7C8MKZ5"/>
<comment type="caution">
    <text evidence="1">The sequence shown here is derived from an EMBL/GenBank/DDBJ whole genome shotgun (WGS) entry which is preliminary data.</text>
</comment>
<proteinExistence type="predicted"/>
<organism evidence="1 2">
    <name type="scientific">Massariosphaeria phaeospora</name>
    <dbReference type="NCBI Taxonomy" id="100035"/>
    <lineage>
        <taxon>Eukaryota</taxon>
        <taxon>Fungi</taxon>
        <taxon>Dikarya</taxon>
        <taxon>Ascomycota</taxon>
        <taxon>Pezizomycotina</taxon>
        <taxon>Dothideomycetes</taxon>
        <taxon>Pleosporomycetidae</taxon>
        <taxon>Pleosporales</taxon>
        <taxon>Pleosporales incertae sedis</taxon>
        <taxon>Massariosphaeria</taxon>
    </lineage>
</organism>
<protein>
    <recommendedName>
        <fullName evidence="3">F-box domain-containing protein</fullName>
    </recommendedName>
</protein>
<dbReference type="Proteomes" id="UP000481861">
    <property type="component" value="Unassembled WGS sequence"/>
</dbReference>
<accession>A0A7C8MKZ5</accession>
<keyword evidence="2" id="KW-1185">Reference proteome</keyword>
<evidence type="ECO:0000313" key="2">
    <source>
        <dbReference type="Proteomes" id="UP000481861"/>
    </source>
</evidence>
<evidence type="ECO:0008006" key="3">
    <source>
        <dbReference type="Google" id="ProtNLM"/>
    </source>
</evidence>
<sequence>MSTNTTLDCFTTPASQRRAYPNVSSREIRARYRDLGRQQVAPRKLNDVHEKFKRRPSAYACSRLLETFLNNHKHTVCQAQDTCDTEEFLFREVAFALLCIASGSSEVVRFVSTRNLLQNKESSRYYAGIKAGQRSIPEFVSKFAFGLHLEGQEPGAAPKLDIYWLLGVLVCLKRDVDLTCQQGFYDAVVAVISEGKARGETFFDAIIMSIKHVVLLRVVNGSVKHTKCLPFTQNVTTTVYNDHENGYATRGPMFIQPPDGELVDPLISQEHVHLLVTLLFEGAQLQRLRPSSSYNHGVFPNEIYEKIIACAAPETRSACLTVSRAFRDYATEVWDMDDGLQLVYCTGADSECRHSLHGLLGEFEFFNLRSGEHVRTWANFGENVVDSQSWVAVVGHADGSAFIELEYKLHVKNLPVDF</sequence>
<dbReference type="OrthoDB" id="3938867at2759"/>
<evidence type="ECO:0000313" key="1">
    <source>
        <dbReference type="EMBL" id="KAF2869585.1"/>
    </source>
</evidence>
<name>A0A7C8MKZ5_9PLEO</name>
<gene>
    <name evidence="1" type="ORF">BDV95DRAFT_105007</name>
</gene>